<evidence type="ECO:0000256" key="3">
    <source>
        <dbReference type="ARBA" id="ARBA00023242"/>
    </source>
</evidence>
<dbReference type="AlphaFoldDB" id="A0A7S8HQX5"/>
<evidence type="ECO:0000313" key="7">
    <source>
        <dbReference type="EMBL" id="QPC57897.1"/>
    </source>
</evidence>
<keyword evidence="1" id="KW-0805">Transcription regulation</keyword>
<evidence type="ECO:0000256" key="1">
    <source>
        <dbReference type="ARBA" id="ARBA00023015"/>
    </source>
</evidence>
<feature type="region of interest" description="Disordered" evidence="4">
    <location>
        <begin position="253"/>
        <end position="307"/>
    </location>
</feature>
<keyword evidence="5" id="KW-1133">Transmembrane helix</keyword>
<proteinExistence type="predicted"/>
<organism evidence="7 8">
    <name type="scientific">Fusarium culmorum</name>
    <dbReference type="NCBI Taxonomy" id="5516"/>
    <lineage>
        <taxon>Eukaryota</taxon>
        <taxon>Fungi</taxon>
        <taxon>Dikarya</taxon>
        <taxon>Ascomycota</taxon>
        <taxon>Pezizomycotina</taxon>
        <taxon>Sordariomycetes</taxon>
        <taxon>Hypocreomycetidae</taxon>
        <taxon>Hypocreales</taxon>
        <taxon>Nectriaceae</taxon>
        <taxon>Fusarium</taxon>
    </lineage>
</organism>
<evidence type="ECO:0000256" key="4">
    <source>
        <dbReference type="SAM" id="MobiDB-lite"/>
    </source>
</evidence>
<dbReference type="InterPro" id="IPR051127">
    <property type="entry name" value="Fungal_SecMet_Regulators"/>
</dbReference>
<dbReference type="GO" id="GO:0000435">
    <property type="term" value="P:positive regulation of transcription from RNA polymerase II promoter by galactose"/>
    <property type="evidence" value="ECO:0007669"/>
    <property type="project" value="TreeGrafter"/>
</dbReference>
<feature type="compositionally biased region" description="Basic and acidic residues" evidence="4">
    <location>
        <begin position="253"/>
        <end position="263"/>
    </location>
</feature>
<protein>
    <recommendedName>
        <fullName evidence="6">Xylanolytic transcriptional activator regulatory domain-containing protein</fullName>
    </recommendedName>
</protein>
<gene>
    <name evidence="7" type="ORF">HYE67_000128</name>
</gene>
<keyword evidence="5" id="KW-0812">Transmembrane</keyword>
<feature type="compositionally biased region" description="Polar residues" evidence="4">
    <location>
        <begin position="289"/>
        <end position="303"/>
    </location>
</feature>
<dbReference type="GO" id="GO:0000978">
    <property type="term" value="F:RNA polymerase II cis-regulatory region sequence-specific DNA binding"/>
    <property type="evidence" value="ECO:0007669"/>
    <property type="project" value="TreeGrafter"/>
</dbReference>
<name>A0A7S8HQX5_FUSCU</name>
<reference evidence="7" key="1">
    <citation type="submission" date="2020-11" db="EMBL/GenBank/DDBJ databases">
        <title>The chromosome-scale genome resource for two endophytic Fusarium species: F. culmorum and F. pseudograminearum.</title>
        <authorList>
            <person name="Yuan Z."/>
        </authorList>
    </citation>
    <scope>NUCLEOTIDE SEQUENCE</scope>
    <source>
        <strain evidence="7">Class2-1B</strain>
    </source>
</reference>
<dbReference type="GO" id="GO:0006351">
    <property type="term" value="P:DNA-templated transcription"/>
    <property type="evidence" value="ECO:0007669"/>
    <property type="project" value="InterPro"/>
</dbReference>
<dbReference type="CDD" id="cd12148">
    <property type="entry name" value="fungal_TF_MHR"/>
    <property type="match status" value="1"/>
</dbReference>
<keyword evidence="3" id="KW-0539">Nucleus</keyword>
<sequence>MSDTTLSYQLANHYANEERNSDNDMDEIKLFWQQSLSSLEPFQSLAGQIQTCISKIIDDRTAVSEEELHLALIHTNLATIAFADHQRNVIKVLQKMKGRYNEDIKSSGYLVGFAFLVIATVGATTTGGLSTPWLLAAAASGCGGLGVGVGIDQGLKVYSKELTVRRFDKTIDELVDALKDAKLGLASIYCSDILQMPLRFMGARERVEILKSLGIDMKELKHESFYNQELIELRIGRFNKAYMKFDNEREAVKQDAKLKENKTRNRRSKRNTSNPASQLPFLGSGHSVDGSSPVSWHSRQSTEAVPDPGVQHEVYHSVTETHLSPTSTDSSQLFYGPSSYFAFLQQIHRGVLPVINHGQSEGSEARSGLDTFMQRSIFFGTPSRISPEALRSESVQLAPVSSEMAREFLGLFKTTSYHRLPFYTFSELDSLLESLYNSQHVRNIPPQTKASFLAMLAIGALATPQTDLAETLFTEARREAVILDDAVTLKTLQLSLLFADYQINMGRPNSTYLHLGVACRKAFALGLHLGALSTRFDTATLQNHQTTIWSLYFFETYQALSLGRRSGLKLKDISCPFPTEPLPMVRLCRLATIMEDAAEAIYGRKSTSIRQLYTVAEELRGRLHQFAQDWGIGSAQLGTTQGPLDIHESMTLHNLYYHAIILIFRPFLVANQAMRVTGGTGEIKEMWMRQACRYAIDAAQDSIEFFWNIDRACGASRYQAFFIECSCSVLLYDILCQPSKYSYNMEYIQKAIQALSSMTSDEPIILSLNSIRRVLETIEKSISGHIGGRQTMAMDSVPTSPHHYPRVQFPSLDQLGANESGRMILLTDDVGTEENRSHQLVPGLPNTMVDQDWTSSAHFNLNVMTTDLFNFFPLDMTTPMNHATGESVQMP</sequence>
<dbReference type="SMART" id="SM00906">
    <property type="entry name" value="Fungal_trans"/>
    <property type="match status" value="1"/>
</dbReference>
<dbReference type="GO" id="GO:0008270">
    <property type="term" value="F:zinc ion binding"/>
    <property type="evidence" value="ECO:0007669"/>
    <property type="project" value="InterPro"/>
</dbReference>
<keyword evidence="2" id="KW-0804">Transcription</keyword>
<evidence type="ECO:0000256" key="5">
    <source>
        <dbReference type="SAM" id="Phobius"/>
    </source>
</evidence>
<keyword evidence="5" id="KW-0472">Membrane</keyword>
<dbReference type="PANTHER" id="PTHR47424">
    <property type="entry name" value="REGULATORY PROTEIN GAL4"/>
    <property type="match status" value="1"/>
</dbReference>
<dbReference type="Pfam" id="PF04082">
    <property type="entry name" value="Fungal_trans"/>
    <property type="match status" value="1"/>
</dbReference>
<dbReference type="InterPro" id="IPR007219">
    <property type="entry name" value="XnlR_reg_dom"/>
</dbReference>
<dbReference type="EMBL" id="CP064747">
    <property type="protein sequence ID" value="QPC57897.1"/>
    <property type="molecule type" value="Genomic_DNA"/>
</dbReference>
<evidence type="ECO:0000256" key="2">
    <source>
        <dbReference type="ARBA" id="ARBA00023163"/>
    </source>
</evidence>
<accession>A0A7S8HQX5</accession>
<dbReference type="PANTHER" id="PTHR47424:SF15">
    <property type="entry name" value="ZN(II)2CYS6 TRANSCRIPTION FACTOR (EUROFUNG)"/>
    <property type="match status" value="1"/>
</dbReference>
<feature type="transmembrane region" description="Helical" evidence="5">
    <location>
        <begin position="107"/>
        <end position="127"/>
    </location>
</feature>
<feature type="domain" description="Xylanolytic transcriptional activator regulatory" evidence="6">
    <location>
        <begin position="511"/>
        <end position="584"/>
    </location>
</feature>
<evidence type="ECO:0000259" key="6">
    <source>
        <dbReference type="SMART" id="SM00906"/>
    </source>
</evidence>
<evidence type="ECO:0000313" key="8">
    <source>
        <dbReference type="Proteomes" id="UP000663297"/>
    </source>
</evidence>
<dbReference type="GO" id="GO:0005634">
    <property type="term" value="C:nucleus"/>
    <property type="evidence" value="ECO:0007669"/>
    <property type="project" value="TreeGrafter"/>
</dbReference>
<dbReference type="GO" id="GO:0000981">
    <property type="term" value="F:DNA-binding transcription factor activity, RNA polymerase II-specific"/>
    <property type="evidence" value="ECO:0007669"/>
    <property type="project" value="TreeGrafter"/>
</dbReference>
<dbReference type="Proteomes" id="UP000663297">
    <property type="component" value="Chromosome 1"/>
</dbReference>